<proteinExistence type="predicted"/>
<dbReference type="InterPro" id="IPR006665">
    <property type="entry name" value="OmpA-like"/>
</dbReference>
<dbReference type="STRING" id="946677.SAMN05444484_1011564"/>
<feature type="domain" description="OmpA-like" evidence="4">
    <location>
        <begin position="193"/>
        <end position="309"/>
    </location>
</feature>
<dbReference type="InterPro" id="IPR036737">
    <property type="entry name" value="OmpA-like_sf"/>
</dbReference>
<dbReference type="EMBL" id="FRBT01000001">
    <property type="protein sequence ID" value="SHL46127.1"/>
    <property type="molecule type" value="Genomic_DNA"/>
</dbReference>
<keyword evidence="3" id="KW-0812">Transmembrane</keyword>
<keyword evidence="1 3" id="KW-0472">Membrane</keyword>
<dbReference type="PANTHER" id="PTHR30329">
    <property type="entry name" value="STATOR ELEMENT OF FLAGELLAR MOTOR COMPLEX"/>
    <property type="match status" value="1"/>
</dbReference>
<sequence length="309" mass="33658">MSKKALYLLGIAITIILGTFLYMKFCCNCTIKTPETDTKKVPIVVAEEEDDLFVPFILNGSGIDYHTNDNIKFLKNSFAVILPVSDSVSIGIENLKTFLIANPKQKITITGYATSDEQNTTTFENLGLARANDIKKYFVSKGLSGSQLDTKGEVIDKWKASADTLLGPADYEIGALAATPAAATTSTDEWVILKNKINGDPLILHFSTNKSTDKLSESEKQKVADLVKYMNHVKDAVILAVGHSDNVGNRDSNVVLGQKRAEFSKKYLSKNGIEGSRITTESKGPDEPIGENSTAEGKASNRRTVITIK</sequence>
<evidence type="ECO:0000259" key="4">
    <source>
        <dbReference type="PROSITE" id="PS51123"/>
    </source>
</evidence>
<evidence type="ECO:0000256" key="3">
    <source>
        <dbReference type="SAM" id="Phobius"/>
    </source>
</evidence>
<dbReference type="OrthoDB" id="9763897at2"/>
<keyword evidence="6" id="KW-1185">Reference proteome</keyword>
<name>A0A1M7ATZ0_9FLAO</name>
<organism evidence="5 6">
    <name type="scientific">Flavobacterium chilense</name>
    <dbReference type="NCBI Taxonomy" id="946677"/>
    <lineage>
        <taxon>Bacteria</taxon>
        <taxon>Pseudomonadati</taxon>
        <taxon>Bacteroidota</taxon>
        <taxon>Flavobacteriia</taxon>
        <taxon>Flavobacteriales</taxon>
        <taxon>Flavobacteriaceae</taxon>
        <taxon>Flavobacterium</taxon>
    </lineage>
</organism>
<evidence type="ECO:0000313" key="6">
    <source>
        <dbReference type="Proteomes" id="UP000184028"/>
    </source>
</evidence>
<dbReference type="RefSeq" id="WP_068840703.1">
    <property type="nucleotide sequence ID" value="NZ_FRBT01000001.1"/>
</dbReference>
<feature type="transmembrane region" description="Helical" evidence="3">
    <location>
        <begin position="5"/>
        <end position="23"/>
    </location>
</feature>
<dbReference type="Gene3D" id="3.30.1330.60">
    <property type="entry name" value="OmpA-like domain"/>
    <property type="match status" value="2"/>
</dbReference>
<dbReference type="InterPro" id="IPR050330">
    <property type="entry name" value="Bact_OuterMem_StrucFunc"/>
</dbReference>
<feature type="region of interest" description="Disordered" evidence="2">
    <location>
        <begin position="274"/>
        <end position="309"/>
    </location>
</feature>
<evidence type="ECO:0000313" key="5">
    <source>
        <dbReference type="EMBL" id="SHL46127.1"/>
    </source>
</evidence>
<dbReference type="SUPFAM" id="SSF103088">
    <property type="entry name" value="OmpA-like"/>
    <property type="match status" value="2"/>
</dbReference>
<accession>A0A1M7ATZ0</accession>
<keyword evidence="3" id="KW-1133">Transmembrane helix</keyword>
<dbReference type="Proteomes" id="UP000184028">
    <property type="component" value="Unassembled WGS sequence"/>
</dbReference>
<dbReference type="PROSITE" id="PS51123">
    <property type="entry name" value="OMPA_2"/>
    <property type="match status" value="1"/>
</dbReference>
<dbReference type="AlphaFoldDB" id="A0A1M7ATZ0"/>
<dbReference type="CDD" id="cd07185">
    <property type="entry name" value="OmpA_C-like"/>
    <property type="match status" value="1"/>
</dbReference>
<evidence type="ECO:0000256" key="1">
    <source>
        <dbReference type="PROSITE-ProRule" id="PRU00473"/>
    </source>
</evidence>
<evidence type="ECO:0000256" key="2">
    <source>
        <dbReference type="SAM" id="MobiDB-lite"/>
    </source>
</evidence>
<dbReference type="GO" id="GO:0016020">
    <property type="term" value="C:membrane"/>
    <property type="evidence" value="ECO:0007669"/>
    <property type="project" value="UniProtKB-UniRule"/>
</dbReference>
<dbReference type="Pfam" id="PF00691">
    <property type="entry name" value="OmpA"/>
    <property type="match status" value="2"/>
</dbReference>
<gene>
    <name evidence="5" type="ORF">SAMN05444484_1011564</name>
</gene>
<protein>
    <submittedName>
        <fullName evidence="5">Outer membrane protein OmpA</fullName>
    </submittedName>
</protein>
<reference evidence="6" key="1">
    <citation type="submission" date="2016-11" db="EMBL/GenBank/DDBJ databases">
        <authorList>
            <person name="Varghese N."/>
            <person name="Submissions S."/>
        </authorList>
    </citation>
    <scope>NUCLEOTIDE SEQUENCE [LARGE SCALE GENOMIC DNA]</scope>
    <source>
        <strain evidence="6">DSM 24724</strain>
    </source>
</reference>
<dbReference type="PANTHER" id="PTHR30329:SF21">
    <property type="entry name" value="LIPOPROTEIN YIAD-RELATED"/>
    <property type="match status" value="1"/>
</dbReference>